<dbReference type="UniPathway" id="UPA00050">
    <property type="reaction ID" value="UER00064"/>
</dbReference>
<evidence type="ECO:0000256" key="7">
    <source>
        <dbReference type="ARBA" id="ARBA00022697"/>
    </source>
</evidence>
<evidence type="ECO:0000256" key="6">
    <source>
        <dbReference type="ARBA" id="ARBA00022679"/>
    </source>
</evidence>
<dbReference type="InterPro" id="IPR020568">
    <property type="entry name" value="Ribosomal_Su5_D2-typ_SF"/>
</dbReference>
<dbReference type="PANTHER" id="PTHR20861">
    <property type="entry name" value="HOMOSERINE/4-DIPHOSPHOCYTIDYL-2-C-METHYL-D-ERYTHRITOL KINASE"/>
    <property type="match status" value="1"/>
</dbReference>
<dbReference type="EMBL" id="SODD01000021">
    <property type="protein sequence ID" value="TDW16618.1"/>
    <property type="molecule type" value="Genomic_DNA"/>
</dbReference>
<evidence type="ECO:0000256" key="10">
    <source>
        <dbReference type="ARBA" id="ARBA00022840"/>
    </source>
</evidence>
<comment type="subcellular location">
    <subcellularLocation>
        <location evidence="13">Cytoplasm</location>
    </subcellularLocation>
</comment>
<dbReference type="PANTHER" id="PTHR20861:SF1">
    <property type="entry name" value="HOMOSERINE KINASE"/>
    <property type="match status" value="1"/>
</dbReference>
<dbReference type="PROSITE" id="PS00627">
    <property type="entry name" value="GHMP_KINASES_ATP"/>
    <property type="match status" value="1"/>
</dbReference>
<dbReference type="GO" id="GO:0004413">
    <property type="term" value="F:homoserine kinase activity"/>
    <property type="evidence" value="ECO:0007669"/>
    <property type="project" value="UniProtKB-UniRule"/>
</dbReference>
<dbReference type="GO" id="GO:0005737">
    <property type="term" value="C:cytoplasm"/>
    <property type="evidence" value="ECO:0007669"/>
    <property type="project" value="UniProtKB-SubCell"/>
</dbReference>
<evidence type="ECO:0000256" key="4">
    <source>
        <dbReference type="ARBA" id="ARBA00017858"/>
    </source>
</evidence>
<dbReference type="InterPro" id="IPR036554">
    <property type="entry name" value="GHMP_kinase_C_sf"/>
</dbReference>
<evidence type="ECO:0000256" key="5">
    <source>
        <dbReference type="ARBA" id="ARBA00022605"/>
    </source>
</evidence>
<name>A0A4R7ZJM9_9FIRM</name>
<proteinExistence type="inferred from homology"/>
<dbReference type="Pfam" id="PF00288">
    <property type="entry name" value="GHMP_kinases_N"/>
    <property type="match status" value="1"/>
</dbReference>
<comment type="catalytic activity">
    <reaction evidence="11 13">
        <text>L-homoserine + ATP = O-phospho-L-homoserine + ADP + H(+)</text>
        <dbReference type="Rhea" id="RHEA:13985"/>
        <dbReference type="ChEBI" id="CHEBI:15378"/>
        <dbReference type="ChEBI" id="CHEBI:30616"/>
        <dbReference type="ChEBI" id="CHEBI:57476"/>
        <dbReference type="ChEBI" id="CHEBI:57590"/>
        <dbReference type="ChEBI" id="CHEBI:456216"/>
        <dbReference type="EC" id="2.7.1.39"/>
    </reaction>
</comment>
<dbReference type="InterPro" id="IPR014721">
    <property type="entry name" value="Ribsml_uS5_D2-typ_fold_subgr"/>
</dbReference>
<dbReference type="PRINTS" id="PR00958">
    <property type="entry name" value="HOMSERKINASE"/>
</dbReference>
<dbReference type="PIRSF" id="PIRSF000676">
    <property type="entry name" value="Homoser_kin"/>
    <property type="match status" value="1"/>
</dbReference>
<evidence type="ECO:0000256" key="11">
    <source>
        <dbReference type="ARBA" id="ARBA00049375"/>
    </source>
</evidence>
<reference evidence="15 16" key="1">
    <citation type="submission" date="2019-03" db="EMBL/GenBank/DDBJ databases">
        <title>Genomic Encyclopedia of Type Strains, Phase IV (KMG-IV): sequencing the most valuable type-strain genomes for metagenomic binning, comparative biology and taxonomic classification.</title>
        <authorList>
            <person name="Goeker M."/>
        </authorList>
    </citation>
    <scope>NUCLEOTIDE SEQUENCE [LARGE SCALE GENOMIC DNA]</scope>
    <source>
        <strain evidence="15 16">DSM 28867</strain>
    </source>
</reference>
<evidence type="ECO:0000256" key="9">
    <source>
        <dbReference type="ARBA" id="ARBA00022777"/>
    </source>
</evidence>
<evidence type="ECO:0000256" key="2">
    <source>
        <dbReference type="ARBA" id="ARBA00007370"/>
    </source>
</evidence>
<keyword evidence="8 13" id="KW-0547">Nucleotide-binding</keyword>
<evidence type="ECO:0000256" key="3">
    <source>
        <dbReference type="ARBA" id="ARBA00012078"/>
    </source>
</evidence>
<evidence type="ECO:0000256" key="13">
    <source>
        <dbReference type="HAMAP-Rule" id="MF_00384"/>
    </source>
</evidence>
<dbReference type="Gene3D" id="3.30.70.890">
    <property type="entry name" value="GHMP kinase, C-terminal domain"/>
    <property type="match status" value="1"/>
</dbReference>
<keyword evidence="16" id="KW-1185">Reference proteome</keyword>
<dbReference type="Proteomes" id="UP000294743">
    <property type="component" value="Unassembled WGS sequence"/>
</dbReference>
<comment type="caution">
    <text evidence="15">The sequence shown here is derived from an EMBL/GenBank/DDBJ whole genome shotgun (WGS) entry which is preliminary data.</text>
</comment>
<dbReference type="InterPro" id="IPR000870">
    <property type="entry name" value="Homoserine_kinase"/>
</dbReference>
<keyword evidence="5 13" id="KW-0028">Amino-acid biosynthesis</keyword>
<dbReference type="InterPro" id="IPR006203">
    <property type="entry name" value="GHMP_knse_ATP-bd_CS"/>
</dbReference>
<evidence type="ECO:0000313" key="15">
    <source>
        <dbReference type="EMBL" id="TDW16618.1"/>
    </source>
</evidence>
<dbReference type="NCBIfam" id="TIGR00191">
    <property type="entry name" value="thrB"/>
    <property type="match status" value="1"/>
</dbReference>
<evidence type="ECO:0000256" key="1">
    <source>
        <dbReference type="ARBA" id="ARBA00005015"/>
    </source>
</evidence>
<keyword evidence="9 13" id="KW-0418">Kinase</keyword>
<evidence type="ECO:0000256" key="12">
    <source>
        <dbReference type="ARBA" id="ARBA00049954"/>
    </source>
</evidence>
<dbReference type="InterPro" id="IPR006204">
    <property type="entry name" value="GHMP_kinase_N_dom"/>
</dbReference>
<dbReference type="SUPFAM" id="SSF54211">
    <property type="entry name" value="Ribosomal protein S5 domain 2-like"/>
    <property type="match status" value="1"/>
</dbReference>
<keyword evidence="13" id="KW-0963">Cytoplasm</keyword>
<dbReference type="AlphaFoldDB" id="A0A4R7ZJM9"/>
<keyword evidence="7 13" id="KW-0791">Threonine biosynthesis</keyword>
<accession>A0A4R7ZJM9</accession>
<comment type="function">
    <text evidence="12 13">Catalyzes the ATP-dependent phosphorylation of L-homoserine to L-homoserine phosphate.</text>
</comment>
<dbReference type="Gene3D" id="3.30.230.10">
    <property type="match status" value="1"/>
</dbReference>
<keyword evidence="10 13" id="KW-0067">ATP-binding</keyword>
<dbReference type="HAMAP" id="MF_00384">
    <property type="entry name" value="Homoser_kinase"/>
    <property type="match status" value="1"/>
</dbReference>
<gene>
    <name evidence="13" type="primary">thrB</name>
    <name evidence="15" type="ORF">EDD63_1217</name>
</gene>
<feature type="binding site" evidence="13">
    <location>
        <begin position="81"/>
        <end position="91"/>
    </location>
    <ligand>
        <name>ATP</name>
        <dbReference type="ChEBI" id="CHEBI:30616"/>
    </ligand>
</feature>
<dbReference type="GO" id="GO:0009088">
    <property type="term" value="P:threonine biosynthetic process"/>
    <property type="evidence" value="ECO:0007669"/>
    <property type="project" value="UniProtKB-UniRule"/>
</dbReference>
<evidence type="ECO:0000256" key="8">
    <source>
        <dbReference type="ARBA" id="ARBA00022741"/>
    </source>
</evidence>
<dbReference type="GO" id="GO:0005524">
    <property type="term" value="F:ATP binding"/>
    <property type="evidence" value="ECO:0007669"/>
    <property type="project" value="UniProtKB-UniRule"/>
</dbReference>
<dbReference type="EC" id="2.7.1.39" evidence="3 13"/>
<dbReference type="SUPFAM" id="SSF55060">
    <property type="entry name" value="GHMP Kinase, C-terminal domain"/>
    <property type="match status" value="1"/>
</dbReference>
<keyword evidence="6 13" id="KW-0808">Transferase</keyword>
<evidence type="ECO:0000313" key="16">
    <source>
        <dbReference type="Proteomes" id="UP000294743"/>
    </source>
</evidence>
<sequence length="291" mass="32253">MVKVKVPATSANVGVGFDCLGIALNLYTYFTFKRSDSFQITGCEERFATEDNLVYTSFQKALAYLGKDAFQVHIHIDSHVPVSRGLGSSATCVVGGVVGAYALTNTPIDKQEVLRLCTEIEHHPDNVAPAIYGGLIASYVDDNQQVYHASYSVHNQFTFLACIPNFETKTSDARKVLPTQVPFTTAVSNASKLSLVLKGFELGDVDLLQATMKDELHEPYRKQLIFEYEQVKKMCQEIESACFYISGSGSTLMNVMCDASKVDEIQKQLNTLQYKWQCIPLVVDEQGVQIC</sequence>
<protein>
    <recommendedName>
        <fullName evidence="4 13">Homoserine kinase</fullName>
        <shortName evidence="13">HK</shortName>
        <shortName evidence="13">HSK</shortName>
        <ecNumber evidence="3 13">2.7.1.39</ecNumber>
    </recommendedName>
</protein>
<dbReference type="RefSeq" id="WP_134169739.1">
    <property type="nucleotide sequence ID" value="NZ_SODD01000021.1"/>
</dbReference>
<comment type="similarity">
    <text evidence="2 13">Belongs to the GHMP kinase family. Homoserine kinase subfamily.</text>
</comment>
<comment type="pathway">
    <text evidence="1 13">Amino-acid biosynthesis; L-threonine biosynthesis; L-threonine from L-aspartate: step 4/5.</text>
</comment>
<evidence type="ECO:0000259" key="14">
    <source>
        <dbReference type="Pfam" id="PF00288"/>
    </source>
</evidence>
<organism evidence="15 16">
    <name type="scientific">Breznakia blatticola</name>
    <dbReference type="NCBI Taxonomy" id="1754012"/>
    <lineage>
        <taxon>Bacteria</taxon>
        <taxon>Bacillati</taxon>
        <taxon>Bacillota</taxon>
        <taxon>Erysipelotrichia</taxon>
        <taxon>Erysipelotrichales</taxon>
        <taxon>Erysipelotrichaceae</taxon>
        <taxon>Breznakia</taxon>
    </lineage>
</organism>
<feature type="domain" description="GHMP kinase N-terminal" evidence="14">
    <location>
        <begin position="52"/>
        <end position="134"/>
    </location>
</feature>
<dbReference type="OrthoDB" id="9769912at2"/>